<sequence>MLSTVQLNHSNHGQDMVPENSFRKINNFRNDEHGPYSNTQQEDYTPYDANFEIANRAFYATINKFTRQACPDTSTRRRSPPYSFLENWHLHSIYSKSQQTLLGITPVKPSVLLSGDDFMFTPPFIQEEDEEEEEEFYSDEDDEDDNQGNWDFYNLSLCPESNQAGELFSCSSYPPSSTAAATTTPLSYFETTPLSPHTIATTTKQYFYDQQENQGENIWIENDERRPVNLNGFQSLSNLNLLTIQIPPQNKMLDSPSSPEEESSSSSSSSASSSSSDEQLTTGYSPSDSDSVCSSITSEKLDAFFNTADDFDNDADIDDFDDRNQLPQKQQELSSYDLMNLYDTTFPTSEELNRQQSVAQIPAMSSPVTRSSSFKSQSSLESVVSYQSFADLMHPQQPSAYSSFYGSISHSFTFDGNIESSSKKSILDSIVDTFVNNNNNAKDHDALNNEEMGTRPATNESGTALNTIWTSLAIYIMYYWQLLIQFFTRKSSPSASSESESLL</sequence>
<dbReference type="EMBL" id="KE123968">
    <property type="protein sequence ID" value="EPB87475.1"/>
    <property type="molecule type" value="Genomic_DNA"/>
</dbReference>
<reference evidence="3" key="1">
    <citation type="submission" date="2013-05" db="EMBL/GenBank/DDBJ databases">
        <title>The Genome sequence of Mucor circinelloides f. circinelloides 1006PhL.</title>
        <authorList>
            <consortium name="The Broad Institute Genomics Platform"/>
            <person name="Cuomo C."/>
            <person name="Earl A."/>
            <person name="Findley K."/>
            <person name="Lee S.C."/>
            <person name="Walker B."/>
            <person name="Young S."/>
            <person name="Zeng Q."/>
            <person name="Gargeya S."/>
            <person name="Fitzgerald M."/>
            <person name="Haas B."/>
            <person name="Abouelleil A."/>
            <person name="Allen A.W."/>
            <person name="Alvarado L."/>
            <person name="Arachchi H.M."/>
            <person name="Berlin A.M."/>
            <person name="Chapman S.B."/>
            <person name="Gainer-Dewar J."/>
            <person name="Goldberg J."/>
            <person name="Griggs A."/>
            <person name="Gujja S."/>
            <person name="Hansen M."/>
            <person name="Howarth C."/>
            <person name="Imamovic A."/>
            <person name="Ireland A."/>
            <person name="Larimer J."/>
            <person name="McCowan C."/>
            <person name="Murphy C."/>
            <person name="Pearson M."/>
            <person name="Poon T.W."/>
            <person name="Priest M."/>
            <person name="Roberts A."/>
            <person name="Saif S."/>
            <person name="Shea T."/>
            <person name="Sisk P."/>
            <person name="Sykes S."/>
            <person name="Wortman J."/>
            <person name="Nusbaum C."/>
            <person name="Birren B."/>
        </authorList>
    </citation>
    <scope>NUCLEOTIDE SEQUENCE [LARGE SCALE GENOMIC DNA]</scope>
    <source>
        <strain evidence="3">1006PhL</strain>
    </source>
</reference>
<name>S2K5L0_MUCC1</name>
<feature type="region of interest" description="Disordered" evidence="1">
    <location>
        <begin position="249"/>
        <end position="292"/>
    </location>
</feature>
<dbReference type="STRING" id="1220926.S2K5L0"/>
<evidence type="ECO:0000256" key="1">
    <source>
        <dbReference type="SAM" id="MobiDB-lite"/>
    </source>
</evidence>
<dbReference type="eggNOG" id="ENOG502TAKA">
    <property type="taxonomic scope" value="Eukaryota"/>
</dbReference>
<keyword evidence="3" id="KW-1185">Reference proteome</keyword>
<proteinExistence type="predicted"/>
<dbReference type="OMA" id="FRNDEHG"/>
<protein>
    <submittedName>
        <fullName evidence="2">Uncharacterized protein</fullName>
    </submittedName>
</protein>
<evidence type="ECO:0000313" key="3">
    <source>
        <dbReference type="Proteomes" id="UP000014254"/>
    </source>
</evidence>
<evidence type="ECO:0000313" key="2">
    <source>
        <dbReference type="EMBL" id="EPB87475.1"/>
    </source>
</evidence>
<organism evidence="2 3">
    <name type="scientific">Mucor circinelloides f. circinelloides (strain 1006PhL)</name>
    <name type="common">Mucormycosis agent</name>
    <name type="synonym">Calyptromyces circinelloides</name>
    <dbReference type="NCBI Taxonomy" id="1220926"/>
    <lineage>
        <taxon>Eukaryota</taxon>
        <taxon>Fungi</taxon>
        <taxon>Fungi incertae sedis</taxon>
        <taxon>Mucoromycota</taxon>
        <taxon>Mucoromycotina</taxon>
        <taxon>Mucoromycetes</taxon>
        <taxon>Mucorales</taxon>
        <taxon>Mucorineae</taxon>
        <taxon>Mucoraceae</taxon>
        <taxon>Mucor</taxon>
    </lineage>
</organism>
<dbReference type="VEuPathDB" id="FungiDB:HMPREF1544_05785"/>
<dbReference type="InParanoid" id="S2K5L0"/>
<feature type="region of interest" description="Disordered" evidence="1">
    <location>
        <begin position="126"/>
        <end position="146"/>
    </location>
</feature>
<accession>S2K5L0</accession>
<dbReference type="AlphaFoldDB" id="S2K5L0"/>
<gene>
    <name evidence="2" type="ORF">HMPREF1544_05785</name>
</gene>
<dbReference type="Proteomes" id="UP000014254">
    <property type="component" value="Unassembled WGS sequence"/>
</dbReference>
<feature type="region of interest" description="Disordered" evidence="1">
    <location>
        <begin position="441"/>
        <end position="460"/>
    </location>
</feature>
<dbReference type="OrthoDB" id="2281294at2759"/>
<feature type="compositionally biased region" description="Low complexity" evidence="1">
    <location>
        <begin position="264"/>
        <end position="276"/>
    </location>
</feature>